<reference evidence="2 3" key="1">
    <citation type="submission" date="2019-03" db="EMBL/GenBank/DDBJ databases">
        <title>Genomics of glacier-inhabiting Cryobacterium strains.</title>
        <authorList>
            <person name="Liu Q."/>
            <person name="Xin Y.-H."/>
        </authorList>
    </citation>
    <scope>NUCLEOTIDE SEQUENCE [LARGE SCALE GENOMIC DNA]</scope>
    <source>
        <strain evidence="2 3">Hh14</strain>
    </source>
</reference>
<name>A0A4R9ABC3_9MICO</name>
<feature type="compositionally biased region" description="Low complexity" evidence="1">
    <location>
        <begin position="185"/>
        <end position="197"/>
    </location>
</feature>
<protein>
    <submittedName>
        <fullName evidence="2">Uncharacterized protein</fullName>
    </submittedName>
</protein>
<comment type="caution">
    <text evidence="2">The sequence shown here is derived from an EMBL/GenBank/DDBJ whole genome shotgun (WGS) entry which is preliminary data.</text>
</comment>
<dbReference type="EMBL" id="SOHE01000007">
    <property type="protein sequence ID" value="TFD55424.1"/>
    <property type="molecule type" value="Genomic_DNA"/>
</dbReference>
<sequence>GDGRGGRRGDCGSGRGGVRRGARGGVRGGRVRRVGRLGLGVLAKQAVRLRALGRGQQGGVMSRSIMSRRVIRARVRCGSVGCRRSVCRRRGRRVSHCRFGAGRFGAGRFGAGRFGTVRVGTVRVGIRVGLGRAVVGRGVAHAVLLVAGAVDLCSNLSNGGQSHPGATAEFFCHRSQPTSTAALASAASVGSTTGATTEPGGTST</sequence>
<accession>A0A4R9ABC3</accession>
<feature type="region of interest" description="Disordered" evidence="1">
    <location>
        <begin position="1"/>
        <end position="26"/>
    </location>
</feature>
<evidence type="ECO:0000256" key="1">
    <source>
        <dbReference type="SAM" id="MobiDB-lite"/>
    </source>
</evidence>
<feature type="non-terminal residue" evidence="2">
    <location>
        <position position="1"/>
    </location>
</feature>
<evidence type="ECO:0000313" key="2">
    <source>
        <dbReference type="EMBL" id="TFD55424.1"/>
    </source>
</evidence>
<proteinExistence type="predicted"/>
<keyword evidence="3" id="KW-1185">Reference proteome</keyword>
<dbReference type="Proteomes" id="UP000297447">
    <property type="component" value="Unassembled WGS sequence"/>
</dbReference>
<feature type="compositionally biased region" description="Basic and acidic residues" evidence="1">
    <location>
        <begin position="1"/>
        <end position="10"/>
    </location>
</feature>
<dbReference type="AlphaFoldDB" id="A0A4R9ABC3"/>
<evidence type="ECO:0000313" key="3">
    <source>
        <dbReference type="Proteomes" id="UP000297447"/>
    </source>
</evidence>
<feature type="region of interest" description="Disordered" evidence="1">
    <location>
        <begin position="185"/>
        <end position="204"/>
    </location>
</feature>
<gene>
    <name evidence="2" type="ORF">E3T55_01035</name>
</gene>
<organism evidence="2 3">
    <name type="scientific">Cryobacterium frigoriphilum</name>
    <dbReference type="NCBI Taxonomy" id="1259150"/>
    <lineage>
        <taxon>Bacteria</taxon>
        <taxon>Bacillati</taxon>
        <taxon>Actinomycetota</taxon>
        <taxon>Actinomycetes</taxon>
        <taxon>Micrococcales</taxon>
        <taxon>Microbacteriaceae</taxon>
        <taxon>Cryobacterium</taxon>
    </lineage>
</organism>